<organism evidence="2 3">
    <name type="scientific">Racocetra fulgida</name>
    <dbReference type="NCBI Taxonomy" id="60492"/>
    <lineage>
        <taxon>Eukaryota</taxon>
        <taxon>Fungi</taxon>
        <taxon>Fungi incertae sedis</taxon>
        <taxon>Mucoromycota</taxon>
        <taxon>Glomeromycotina</taxon>
        <taxon>Glomeromycetes</taxon>
        <taxon>Diversisporales</taxon>
        <taxon>Gigasporaceae</taxon>
        <taxon>Racocetra</taxon>
    </lineage>
</organism>
<proteinExistence type="predicted"/>
<feature type="compositionally biased region" description="Polar residues" evidence="1">
    <location>
        <begin position="327"/>
        <end position="336"/>
    </location>
</feature>
<name>A0A9N9FRG5_9GLOM</name>
<feature type="region of interest" description="Disordered" evidence="1">
    <location>
        <begin position="357"/>
        <end position="376"/>
    </location>
</feature>
<accession>A0A9N9FRG5</accession>
<gene>
    <name evidence="2" type="ORF">RFULGI_LOCUS4803</name>
</gene>
<evidence type="ECO:0000313" key="2">
    <source>
        <dbReference type="EMBL" id="CAG8554830.1"/>
    </source>
</evidence>
<dbReference type="OrthoDB" id="2494860at2759"/>
<feature type="compositionally biased region" description="Polar residues" evidence="1">
    <location>
        <begin position="357"/>
        <end position="367"/>
    </location>
</feature>
<feature type="region of interest" description="Disordered" evidence="1">
    <location>
        <begin position="314"/>
        <end position="349"/>
    </location>
</feature>
<reference evidence="2" key="1">
    <citation type="submission" date="2021-06" db="EMBL/GenBank/DDBJ databases">
        <authorList>
            <person name="Kallberg Y."/>
            <person name="Tangrot J."/>
            <person name="Rosling A."/>
        </authorList>
    </citation>
    <scope>NUCLEOTIDE SEQUENCE</scope>
    <source>
        <strain evidence="2">IN212</strain>
    </source>
</reference>
<keyword evidence="3" id="KW-1185">Reference proteome</keyword>
<comment type="caution">
    <text evidence="2">The sequence shown here is derived from an EMBL/GenBank/DDBJ whole genome shotgun (WGS) entry which is preliminary data.</text>
</comment>
<evidence type="ECO:0000256" key="1">
    <source>
        <dbReference type="SAM" id="MobiDB-lite"/>
    </source>
</evidence>
<feature type="non-terminal residue" evidence="2">
    <location>
        <position position="420"/>
    </location>
</feature>
<protein>
    <submittedName>
        <fullName evidence="2">3791_t:CDS:1</fullName>
    </submittedName>
</protein>
<dbReference type="EMBL" id="CAJVPZ010005005">
    <property type="protein sequence ID" value="CAG8554830.1"/>
    <property type="molecule type" value="Genomic_DNA"/>
</dbReference>
<dbReference type="AlphaFoldDB" id="A0A9N9FRG5"/>
<sequence length="420" mass="48033">MSDFVLKHGIVVTGEAVGQHEHPVHATFKRDWVHNVYPRILNQDVTLAFMKEEKALRLAHHIHQIHRNYIQSNNVNLEIHHLRESLNRLSTKRENLAKALEHSRTINKMDRKSCAATIKMFFKNEKEKNPALFIYFEESLLIAYKITTPLSANNQLDAITIQKTIDKILADFQFHKTFSLSYFPFSDIHIQHNAFDSTLCFFEWATQNWGPPAAPPQNFHYDEYDHCFQNLIQYLGQNFIYYDYHGASSSASSSTLLPINQINSTKKRKTKTTTTSYDSDSDSDSCATTTVTDQTNLISNDLQRRVNQVLQKHELETEDDDADSIPSIDTITTSLPDEQKNKGPGSKPLFISKEYQLTNPLPGTSKSGKPDVVNKKGYNYLNPKTIDRERKPKRIAKLNSTNQAIVLSNHPNPTARDICP</sequence>
<feature type="region of interest" description="Disordered" evidence="1">
    <location>
        <begin position="267"/>
        <end position="288"/>
    </location>
</feature>
<feature type="compositionally biased region" description="Low complexity" evidence="1">
    <location>
        <begin position="272"/>
        <end position="288"/>
    </location>
</feature>
<dbReference type="Proteomes" id="UP000789396">
    <property type="component" value="Unassembled WGS sequence"/>
</dbReference>
<evidence type="ECO:0000313" key="3">
    <source>
        <dbReference type="Proteomes" id="UP000789396"/>
    </source>
</evidence>